<evidence type="ECO:0000313" key="1">
    <source>
        <dbReference type="EMBL" id="KAK0058204.1"/>
    </source>
</evidence>
<dbReference type="Gene3D" id="1.25.40.20">
    <property type="entry name" value="Ankyrin repeat-containing domain"/>
    <property type="match status" value="1"/>
</dbReference>
<comment type="caution">
    <text evidence="1">The sequence shown here is derived from an EMBL/GenBank/DDBJ whole genome shotgun (WGS) entry which is preliminary data.</text>
</comment>
<dbReference type="Proteomes" id="UP001233172">
    <property type="component" value="Unassembled WGS sequence"/>
</dbReference>
<sequence length="191" mass="20942">MNFTKENINAAIERGDHVTVATIIGTQIRRTTYYGKKIMKQAFIKACLAGNCRIVCLLHRNGADVNEASIEDFTPLKAAVLSNSYQTVELLLECEASAKTLTKPSQDSVLHVALKGGFHPSLVIGSERWDAEFLTDTKIIKLLIDHGDQLTRNVQTVTCPYHLLPLPTGMQSSLSSLRKALMSTAWTVGIG</sequence>
<dbReference type="InterPro" id="IPR002110">
    <property type="entry name" value="Ankyrin_rpt"/>
</dbReference>
<gene>
    <name evidence="1" type="ORF">Bpfe_012205</name>
</gene>
<evidence type="ECO:0000313" key="2">
    <source>
        <dbReference type="Proteomes" id="UP001233172"/>
    </source>
</evidence>
<reference evidence="1" key="2">
    <citation type="submission" date="2023-04" db="EMBL/GenBank/DDBJ databases">
        <authorList>
            <person name="Bu L."/>
            <person name="Lu L."/>
            <person name="Laidemitt M.R."/>
            <person name="Zhang S.M."/>
            <person name="Mutuku M."/>
            <person name="Mkoji G."/>
            <person name="Steinauer M."/>
            <person name="Loker E.S."/>
        </authorList>
    </citation>
    <scope>NUCLEOTIDE SEQUENCE</scope>
    <source>
        <strain evidence="1">KasaAsao</strain>
        <tissue evidence="1">Whole Snail</tissue>
    </source>
</reference>
<name>A0AAD8FCK3_BIOPF</name>
<dbReference type="PANTHER" id="PTHR46224">
    <property type="entry name" value="ANKYRIN REPEAT FAMILY PROTEIN"/>
    <property type="match status" value="1"/>
</dbReference>
<dbReference type="PANTHER" id="PTHR46224:SF64">
    <property type="entry name" value="IQ MOTIF AND ANKYRIN REPEAT DOMAIN-CONTAINING PROTEIN 1"/>
    <property type="match status" value="1"/>
</dbReference>
<protein>
    <submittedName>
        <fullName evidence="1">Tankyrase-1</fullName>
    </submittedName>
</protein>
<dbReference type="EMBL" id="JASAOG010000049">
    <property type="protein sequence ID" value="KAK0058204.1"/>
    <property type="molecule type" value="Genomic_DNA"/>
</dbReference>
<accession>A0AAD8FCK3</accession>
<dbReference type="Pfam" id="PF12796">
    <property type="entry name" value="Ank_2"/>
    <property type="match status" value="1"/>
</dbReference>
<organism evidence="1 2">
    <name type="scientific">Biomphalaria pfeifferi</name>
    <name type="common">Bloodfluke planorb</name>
    <name type="synonym">Freshwater snail</name>
    <dbReference type="NCBI Taxonomy" id="112525"/>
    <lineage>
        <taxon>Eukaryota</taxon>
        <taxon>Metazoa</taxon>
        <taxon>Spiralia</taxon>
        <taxon>Lophotrochozoa</taxon>
        <taxon>Mollusca</taxon>
        <taxon>Gastropoda</taxon>
        <taxon>Heterobranchia</taxon>
        <taxon>Euthyneura</taxon>
        <taxon>Panpulmonata</taxon>
        <taxon>Hygrophila</taxon>
        <taxon>Lymnaeoidea</taxon>
        <taxon>Planorbidae</taxon>
        <taxon>Biomphalaria</taxon>
    </lineage>
</organism>
<dbReference type="InterPro" id="IPR036770">
    <property type="entry name" value="Ankyrin_rpt-contain_sf"/>
</dbReference>
<reference evidence="1" key="1">
    <citation type="journal article" date="2023" name="PLoS Negl. Trop. Dis.">
        <title>A genome sequence for Biomphalaria pfeifferi, the major vector snail for the human-infecting parasite Schistosoma mansoni.</title>
        <authorList>
            <person name="Bu L."/>
            <person name="Lu L."/>
            <person name="Laidemitt M.R."/>
            <person name="Zhang S.M."/>
            <person name="Mutuku M."/>
            <person name="Mkoji G."/>
            <person name="Steinauer M."/>
            <person name="Loker E.S."/>
        </authorList>
    </citation>
    <scope>NUCLEOTIDE SEQUENCE</scope>
    <source>
        <strain evidence="1">KasaAsao</strain>
    </source>
</reference>
<keyword evidence="2" id="KW-1185">Reference proteome</keyword>
<dbReference type="AlphaFoldDB" id="A0AAD8FCK3"/>
<dbReference type="SMART" id="SM00248">
    <property type="entry name" value="ANK"/>
    <property type="match status" value="3"/>
</dbReference>
<dbReference type="SUPFAM" id="SSF48403">
    <property type="entry name" value="Ankyrin repeat"/>
    <property type="match status" value="1"/>
</dbReference>
<dbReference type="InterPro" id="IPR051616">
    <property type="entry name" value="Cul2-RING_E3_ligase_SR"/>
</dbReference>
<proteinExistence type="predicted"/>